<dbReference type="GO" id="GO:0033617">
    <property type="term" value="P:mitochondrial respiratory chain complex IV assembly"/>
    <property type="evidence" value="ECO:0007669"/>
    <property type="project" value="TreeGrafter"/>
</dbReference>
<dbReference type="SUPFAM" id="SSF47694">
    <property type="entry name" value="Cytochrome c oxidase subunit h"/>
    <property type="match status" value="1"/>
</dbReference>
<protein>
    <recommendedName>
        <fullName evidence="12">Cytochrome c oxidase assembly factor 6</fullName>
    </recommendedName>
</protein>
<keyword evidence="11" id="KW-1185">Reference proteome</keyword>
<dbReference type="InterPro" id="IPR048280">
    <property type="entry name" value="COX6B-like"/>
</dbReference>
<comment type="similarity">
    <text evidence="4">Belongs to the cytochrome c oxidase subunit 6B family.</text>
</comment>
<comment type="subcellular location">
    <subcellularLocation>
        <location evidence="2">Cytoplasm</location>
    </subcellularLocation>
    <subcellularLocation>
        <location evidence="3">Mitochondrion intermembrane space</location>
    </subcellularLocation>
    <subcellularLocation>
        <location evidence="1">Nucleus</location>
    </subcellularLocation>
</comment>
<keyword evidence="8" id="KW-0539">Nucleus</keyword>
<comment type="caution">
    <text evidence="10">The sequence shown here is derived from an EMBL/GenBank/DDBJ whole genome shotgun (WGS) entry which is preliminary data.</text>
</comment>
<dbReference type="PROSITE" id="PS51808">
    <property type="entry name" value="CHCH"/>
    <property type="match status" value="1"/>
</dbReference>
<evidence type="ECO:0000256" key="3">
    <source>
        <dbReference type="ARBA" id="ARBA00004569"/>
    </source>
</evidence>
<dbReference type="PANTHER" id="PTHR47677:SF1">
    <property type="entry name" value="CYTOCHROME C OXIDASE ASSEMBLY FACTOR 6"/>
    <property type="match status" value="1"/>
</dbReference>
<dbReference type="Gene3D" id="1.10.10.140">
    <property type="entry name" value="Cytochrome c oxidase, subunit VIb"/>
    <property type="match status" value="1"/>
</dbReference>
<gene>
    <name evidence="10" type="ORF">LTR84_011547</name>
</gene>
<dbReference type="Pfam" id="PF02297">
    <property type="entry name" value="COX6B"/>
    <property type="match status" value="1"/>
</dbReference>
<dbReference type="GeneID" id="89979697"/>
<sequence>MGWLPTWLGGSATPAQPEPVRPKSTDGGFVAPDRNAREVCYESRDLFFECLDKNNILDAIKEDEKARKVCAQEVVAYEKDCARSWIKYFKEKRVMEYNRDQTIARIQQDDAKMAAKAKADRGGKGWFG</sequence>
<organism evidence="10 11">
    <name type="scientific">Exophiala bonariae</name>
    <dbReference type="NCBI Taxonomy" id="1690606"/>
    <lineage>
        <taxon>Eukaryota</taxon>
        <taxon>Fungi</taxon>
        <taxon>Dikarya</taxon>
        <taxon>Ascomycota</taxon>
        <taxon>Pezizomycotina</taxon>
        <taxon>Eurotiomycetes</taxon>
        <taxon>Chaetothyriomycetidae</taxon>
        <taxon>Chaetothyriales</taxon>
        <taxon>Herpotrichiellaceae</taxon>
        <taxon>Exophiala</taxon>
    </lineage>
</organism>
<keyword evidence="7" id="KW-1015">Disulfide bond</keyword>
<evidence type="ECO:0000256" key="2">
    <source>
        <dbReference type="ARBA" id="ARBA00004496"/>
    </source>
</evidence>
<dbReference type="InterPro" id="IPR048281">
    <property type="entry name" value="COA6_fun"/>
</dbReference>
<dbReference type="AlphaFoldDB" id="A0AAV9NGB1"/>
<evidence type="ECO:0000256" key="1">
    <source>
        <dbReference type="ARBA" id="ARBA00004123"/>
    </source>
</evidence>
<dbReference type="InterPro" id="IPR036549">
    <property type="entry name" value="CX6/COA6-like_sf"/>
</dbReference>
<dbReference type="EMBL" id="JAVRRD010000006">
    <property type="protein sequence ID" value="KAK5057547.1"/>
    <property type="molecule type" value="Genomic_DNA"/>
</dbReference>
<evidence type="ECO:0000256" key="6">
    <source>
        <dbReference type="ARBA" id="ARBA00023128"/>
    </source>
</evidence>
<dbReference type="GO" id="GO:0005758">
    <property type="term" value="C:mitochondrial intermembrane space"/>
    <property type="evidence" value="ECO:0007669"/>
    <property type="project" value="UniProtKB-SubCell"/>
</dbReference>
<dbReference type="GO" id="GO:0005634">
    <property type="term" value="C:nucleus"/>
    <property type="evidence" value="ECO:0007669"/>
    <property type="project" value="UniProtKB-SubCell"/>
</dbReference>
<evidence type="ECO:0000256" key="7">
    <source>
        <dbReference type="ARBA" id="ARBA00023157"/>
    </source>
</evidence>
<evidence type="ECO:0000256" key="4">
    <source>
        <dbReference type="ARBA" id="ARBA00006425"/>
    </source>
</evidence>
<keyword evidence="6" id="KW-0496">Mitochondrion</keyword>
<feature type="region of interest" description="Disordered" evidence="9">
    <location>
        <begin position="1"/>
        <end position="29"/>
    </location>
</feature>
<dbReference type="FunFam" id="1.10.10.140:FF:000003">
    <property type="entry name" value="Cytochrome c oxidase assembly factor 6"/>
    <property type="match status" value="1"/>
</dbReference>
<evidence type="ECO:0000256" key="9">
    <source>
        <dbReference type="SAM" id="MobiDB-lite"/>
    </source>
</evidence>
<accession>A0AAV9NGB1</accession>
<evidence type="ECO:0000256" key="8">
    <source>
        <dbReference type="ARBA" id="ARBA00023242"/>
    </source>
</evidence>
<dbReference type="PANTHER" id="PTHR47677">
    <property type="entry name" value="CYTOCHROME C OXIDASE ASSEMBLY FACTOR 6"/>
    <property type="match status" value="1"/>
</dbReference>
<evidence type="ECO:0000313" key="11">
    <source>
        <dbReference type="Proteomes" id="UP001358417"/>
    </source>
</evidence>
<evidence type="ECO:0008006" key="12">
    <source>
        <dbReference type="Google" id="ProtNLM"/>
    </source>
</evidence>
<evidence type="ECO:0000256" key="5">
    <source>
        <dbReference type="ARBA" id="ARBA00022490"/>
    </source>
</evidence>
<name>A0AAV9NGB1_9EURO</name>
<dbReference type="Proteomes" id="UP001358417">
    <property type="component" value="Unassembled WGS sequence"/>
</dbReference>
<proteinExistence type="inferred from homology"/>
<reference evidence="10 11" key="1">
    <citation type="submission" date="2023-08" db="EMBL/GenBank/DDBJ databases">
        <title>Black Yeasts Isolated from many extreme environments.</title>
        <authorList>
            <person name="Coleine C."/>
            <person name="Stajich J.E."/>
            <person name="Selbmann L."/>
        </authorList>
    </citation>
    <scope>NUCLEOTIDE SEQUENCE [LARGE SCALE GENOMIC DNA]</scope>
    <source>
        <strain evidence="10 11">CCFEE 5792</strain>
    </source>
</reference>
<keyword evidence="5" id="KW-0963">Cytoplasm</keyword>
<dbReference type="RefSeq" id="XP_064708665.1">
    <property type="nucleotide sequence ID" value="XM_064855076.1"/>
</dbReference>
<evidence type="ECO:0000313" key="10">
    <source>
        <dbReference type="EMBL" id="KAK5057547.1"/>
    </source>
</evidence>